<dbReference type="AlphaFoldDB" id="A0A1M6HR39"/>
<proteinExistence type="predicted"/>
<dbReference type="Pfam" id="PF14255">
    <property type="entry name" value="Zn_ribbon_21"/>
    <property type="match status" value="1"/>
</dbReference>
<dbReference type="Proteomes" id="UP000184510">
    <property type="component" value="Unassembled WGS sequence"/>
</dbReference>
<dbReference type="OrthoDB" id="9814566at2"/>
<dbReference type="RefSeq" id="WP_143183714.1">
    <property type="nucleotide sequence ID" value="NZ_FQYR01000003.1"/>
</dbReference>
<sequence length="58" mass="6537">MDICEVQCPSCFEWFSFIMPPEGESEGQNLDYDCEVCCRPMLISIENGTAHAISLDEC</sequence>
<name>A0A1M6HR39_9BACT</name>
<reference evidence="1 2" key="1">
    <citation type="submission" date="2016-11" db="EMBL/GenBank/DDBJ databases">
        <authorList>
            <person name="Jaros S."/>
            <person name="Januszkiewicz K."/>
            <person name="Wedrychowicz H."/>
        </authorList>
    </citation>
    <scope>NUCLEOTIDE SEQUENCE [LARGE SCALE GENOMIC DNA]</scope>
    <source>
        <strain evidence="1 2">DSM 18772</strain>
    </source>
</reference>
<keyword evidence="2" id="KW-1185">Reference proteome</keyword>
<protein>
    <submittedName>
        <fullName evidence="1">Cysteine-rich CPXCG</fullName>
    </submittedName>
</protein>
<accession>A0A1M6HR39</accession>
<dbReference type="InterPro" id="IPR025990">
    <property type="entry name" value="zinc_ribbon_bacterial"/>
</dbReference>
<dbReference type="EMBL" id="FQYR01000003">
    <property type="protein sequence ID" value="SHJ24661.1"/>
    <property type="molecule type" value="Genomic_DNA"/>
</dbReference>
<organism evidence="1 2">
    <name type="scientific">Rubritalea squalenifaciens DSM 18772</name>
    <dbReference type="NCBI Taxonomy" id="1123071"/>
    <lineage>
        <taxon>Bacteria</taxon>
        <taxon>Pseudomonadati</taxon>
        <taxon>Verrucomicrobiota</taxon>
        <taxon>Verrucomicrobiia</taxon>
        <taxon>Verrucomicrobiales</taxon>
        <taxon>Rubritaleaceae</taxon>
        <taxon>Rubritalea</taxon>
    </lineage>
</organism>
<dbReference type="InParanoid" id="A0A1M6HR39"/>
<evidence type="ECO:0000313" key="2">
    <source>
        <dbReference type="Proteomes" id="UP000184510"/>
    </source>
</evidence>
<gene>
    <name evidence="1" type="ORF">SAMN02745181_1543</name>
</gene>
<evidence type="ECO:0000313" key="1">
    <source>
        <dbReference type="EMBL" id="SHJ24661.1"/>
    </source>
</evidence>